<name>A0A3M8QNH0_9PROT</name>
<organism evidence="1">
    <name type="scientific">Acidithiobacillus sulfuriphilus</name>
    <dbReference type="NCBI Taxonomy" id="1867749"/>
    <lineage>
        <taxon>Bacteria</taxon>
        <taxon>Pseudomonadati</taxon>
        <taxon>Pseudomonadota</taxon>
        <taxon>Acidithiobacillia</taxon>
        <taxon>Acidithiobacillales</taxon>
        <taxon>Acidithiobacillaceae</taxon>
        <taxon>Acidithiobacillus</taxon>
    </lineage>
</organism>
<evidence type="ECO:0000313" key="1">
    <source>
        <dbReference type="EMBL" id="RNF57756.1"/>
    </source>
</evidence>
<dbReference type="AlphaFoldDB" id="A0A3M8QNH0"/>
<protein>
    <submittedName>
        <fullName evidence="1">Uncharacterized protein</fullName>
    </submittedName>
</protein>
<comment type="caution">
    <text evidence="1">The sequence shown here is derived from an EMBL/GenBank/DDBJ whole genome shotgun (WGS) entry which is preliminary data.</text>
</comment>
<gene>
    <name evidence="1" type="ORF">EC580_14090</name>
</gene>
<proteinExistence type="predicted"/>
<sequence length="72" mass="8502">MALQFRQRPVHDHPDGTQRMILRDLLFRGEVAEQPLRLHLRTAHPIGLPPRIYGHYTRDFFSSLLNWQTLVA</sequence>
<dbReference type="EMBL" id="RIZI01000195">
    <property type="protein sequence ID" value="RNF57756.1"/>
    <property type="molecule type" value="Genomic_DNA"/>
</dbReference>
<reference evidence="1" key="1">
    <citation type="submission" date="2018-10" db="EMBL/GenBank/DDBJ databases">
        <title>Acidithiobacillus sulfuriphilus sp. nov.: an extremely acidophilic sulfur-oxidizing chemolithotroph isolated from a neutral pH environment.</title>
        <authorList>
            <person name="Falagan C."/>
            <person name="Moya-Beltran A."/>
            <person name="Quatrini R."/>
            <person name="Johnson D.B."/>
        </authorList>
    </citation>
    <scope>NUCLEOTIDE SEQUENCE [LARGE SCALE GENOMIC DNA]</scope>
    <source>
        <strain evidence="1">CJ-2</strain>
    </source>
</reference>
<accession>A0A3M8QNH0</accession>